<dbReference type="InterPro" id="IPR037196">
    <property type="entry name" value="HSP90_C"/>
</dbReference>
<dbReference type="GO" id="GO:0016887">
    <property type="term" value="F:ATP hydrolysis activity"/>
    <property type="evidence" value="ECO:0007669"/>
    <property type="project" value="InterPro"/>
</dbReference>
<evidence type="ECO:0000313" key="9">
    <source>
        <dbReference type="EMBL" id="SVB31479.1"/>
    </source>
</evidence>
<dbReference type="InterPro" id="IPR001404">
    <property type="entry name" value="Hsp90_fam"/>
</dbReference>
<keyword evidence="3" id="KW-0963">Cytoplasm</keyword>
<dbReference type="SUPFAM" id="SSF54211">
    <property type="entry name" value="Ribosomal protein S5 domain 2-like"/>
    <property type="match status" value="1"/>
</dbReference>
<dbReference type="FunFam" id="3.30.230.80:FF:000002">
    <property type="entry name" value="Molecular chaperone HtpG"/>
    <property type="match status" value="1"/>
</dbReference>
<dbReference type="FunFam" id="3.30.565.10:FF:000009">
    <property type="entry name" value="Molecular chaperone HtpG"/>
    <property type="match status" value="1"/>
</dbReference>
<dbReference type="Gene3D" id="1.20.120.790">
    <property type="entry name" value="Heat shock protein 90, C-terminal domain"/>
    <property type="match status" value="1"/>
</dbReference>
<dbReference type="SUPFAM" id="SSF110942">
    <property type="entry name" value="HSP90 C-terminal domain"/>
    <property type="match status" value="1"/>
</dbReference>
<dbReference type="InterPro" id="IPR036890">
    <property type="entry name" value="HATPase_C_sf"/>
</dbReference>
<dbReference type="GO" id="GO:0140662">
    <property type="term" value="F:ATP-dependent protein folding chaperone"/>
    <property type="evidence" value="ECO:0007669"/>
    <property type="project" value="InterPro"/>
</dbReference>
<dbReference type="PRINTS" id="PR00775">
    <property type="entry name" value="HEATSHOCK90"/>
</dbReference>
<keyword evidence="6" id="KW-0346">Stress response</keyword>
<dbReference type="InterPro" id="IPR020568">
    <property type="entry name" value="Ribosomal_Su5_D2-typ_SF"/>
</dbReference>
<dbReference type="GO" id="GO:0005737">
    <property type="term" value="C:cytoplasm"/>
    <property type="evidence" value="ECO:0007669"/>
    <property type="project" value="UniProtKB-SubCell"/>
</dbReference>
<dbReference type="SUPFAM" id="SSF55874">
    <property type="entry name" value="ATPase domain of HSP90 chaperone/DNA topoisomerase II/histidine kinase"/>
    <property type="match status" value="1"/>
</dbReference>
<dbReference type="Pfam" id="PF00183">
    <property type="entry name" value="HSP90"/>
    <property type="match status" value="1"/>
</dbReference>
<proteinExistence type="inferred from homology"/>
<keyword evidence="4" id="KW-0547">Nucleotide-binding</keyword>
<dbReference type="NCBIfam" id="NF003555">
    <property type="entry name" value="PRK05218.1"/>
    <property type="match status" value="1"/>
</dbReference>
<name>A0A382D048_9ZZZZ</name>
<evidence type="ECO:0000256" key="1">
    <source>
        <dbReference type="ARBA" id="ARBA00004496"/>
    </source>
</evidence>
<dbReference type="Gene3D" id="3.30.565.10">
    <property type="entry name" value="Histidine kinase-like ATPase, C-terminal domain"/>
    <property type="match status" value="1"/>
</dbReference>
<comment type="similarity">
    <text evidence="2">Belongs to the heat shock protein 90 family.</text>
</comment>
<comment type="subcellular location">
    <subcellularLocation>
        <location evidence="1">Cytoplasm</location>
    </subcellularLocation>
</comment>
<dbReference type="Gene3D" id="3.40.50.11260">
    <property type="match status" value="1"/>
</dbReference>
<evidence type="ECO:0000259" key="8">
    <source>
        <dbReference type="SMART" id="SM00387"/>
    </source>
</evidence>
<evidence type="ECO:0000256" key="7">
    <source>
        <dbReference type="ARBA" id="ARBA00023186"/>
    </source>
</evidence>
<accession>A0A382D048</accession>
<organism evidence="9">
    <name type="scientific">marine metagenome</name>
    <dbReference type="NCBI Taxonomy" id="408172"/>
    <lineage>
        <taxon>unclassified sequences</taxon>
        <taxon>metagenomes</taxon>
        <taxon>ecological metagenomes</taxon>
    </lineage>
</organism>
<protein>
    <recommendedName>
        <fullName evidence="8">Histidine kinase/HSP90-like ATPase domain-containing protein</fullName>
    </recommendedName>
</protein>
<sequence>MIHSLYSNKEIFLRELISNGSDACDRLRFSALTEESLMESGDELSLLVSVDKKAKTITVRDNGIGMTREEVVENIGTIARSGTRQFLDSLSGDQSADARLIGQFGVGFYSVFLVADKVELVSRRAGEAPDQGVRWTSDGSGEYTIENIERADRGTEITLHLRKDDEEFADAFRLRSIIGKYSDHISLPIRMPDEDEKKKEELETVNKGSALWARVKSEISEEEYNQFYSTISYDTETPLVTLHNRVEGNLEYISLLFIPSKAPFDLWDREQRHGINLYVRRIFILDDAKYLMPSYLRFVRGVVDAADLPLNVSREYLQDNKDIERIRNASVKKILAELKRLADKEPEEYARFWKEYGKVLKEGLVEDHDNQKTLADLLRFSSTHGDNDTQNVSLTDYVKRMPMKQKGIYFITADSHSAASSSPHLEIFRKNDIEVLLLSDPVDEWLVTSLNEYDDKTLKSVAKGALDLDDFTDDEKKKESQEREKDLAGLVEKIEKLLGEKVKSVRVSHRLTDSPACLVADEQ</sequence>
<evidence type="ECO:0000256" key="6">
    <source>
        <dbReference type="ARBA" id="ARBA00023016"/>
    </source>
</evidence>
<dbReference type="InterPro" id="IPR003594">
    <property type="entry name" value="HATPase_dom"/>
</dbReference>
<dbReference type="SMART" id="SM00387">
    <property type="entry name" value="HATPase_c"/>
    <property type="match status" value="1"/>
</dbReference>
<evidence type="ECO:0000256" key="2">
    <source>
        <dbReference type="ARBA" id="ARBA00008239"/>
    </source>
</evidence>
<dbReference type="Pfam" id="PF13589">
    <property type="entry name" value="HATPase_c_3"/>
    <property type="match status" value="1"/>
</dbReference>
<evidence type="ECO:0000256" key="5">
    <source>
        <dbReference type="ARBA" id="ARBA00022840"/>
    </source>
</evidence>
<evidence type="ECO:0000256" key="4">
    <source>
        <dbReference type="ARBA" id="ARBA00022741"/>
    </source>
</evidence>
<dbReference type="Gene3D" id="3.30.230.80">
    <property type="match status" value="1"/>
</dbReference>
<dbReference type="GO" id="GO:0005524">
    <property type="term" value="F:ATP binding"/>
    <property type="evidence" value="ECO:0007669"/>
    <property type="project" value="UniProtKB-KW"/>
</dbReference>
<dbReference type="InterPro" id="IPR020575">
    <property type="entry name" value="Hsp90_N"/>
</dbReference>
<keyword evidence="5" id="KW-0067">ATP-binding</keyword>
<feature type="domain" description="Histidine kinase/HSP90-like ATPase" evidence="8">
    <location>
        <begin position="8"/>
        <end position="165"/>
    </location>
</feature>
<feature type="non-terminal residue" evidence="9">
    <location>
        <position position="523"/>
    </location>
</feature>
<dbReference type="PROSITE" id="PS00298">
    <property type="entry name" value="HSP90"/>
    <property type="match status" value="1"/>
</dbReference>
<dbReference type="CDD" id="cd16927">
    <property type="entry name" value="HATPase_Hsp90-like"/>
    <property type="match status" value="1"/>
</dbReference>
<dbReference type="PIRSF" id="PIRSF002583">
    <property type="entry name" value="Hsp90"/>
    <property type="match status" value="1"/>
</dbReference>
<dbReference type="AlphaFoldDB" id="A0A382D048"/>
<gene>
    <name evidence="9" type="ORF">METZ01_LOCUS184333</name>
</gene>
<dbReference type="InterPro" id="IPR019805">
    <property type="entry name" value="Heat_shock_protein_90_CS"/>
</dbReference>
<evidence type="ECO:0000256" key="3">
    <source>
        <dbReference type="ARBA" id="ARBA00022490"/>
    </source>
</evidence>
<reference evidence="9" key="1">
    <citation type="submission" date="2018-05" db="EMBL/GenBank/DDBJ databases">
        <authorList>
            <person name="Lanie J.A."/>
            <person name="Ng W.-L."/>
            <person name="Kazmierczak K.M."/>
            <person name="Andrzejewski T.M."/>
            <person name="Davidsen T.M."/>
            <person name="Wayne K.J."/>
            <person name="Tettelin H."/>
            <person name="Glass J.I."/>
            <person name="Rusch D."/>
            <person name="Podicherti R."/>
            <person name="Tsui H.-C.T."/>
            <person name="Winkler M.E."/>
        </authorList>
    </citation>
    <scope>NUCLEOTIDE SEQUENCE</scope>
</reference>
<dbReference type="PANTHER" id="PTHR11528">
    <property type="entry name" value="HEAT SHOCK PROTEIN 90 FAMILY MEMBER"/>
    <property type="match status" value="1"/>
</dbReference>
<dbReference type="HAMAP" id="MF_00505">
    <property type="entry name" value="HSP90"/>
    <property type="match status" value="1"/>
</dbReference>
<keyword evidence="7" id="KW-0143">Chaperone</keyword>
<dbReference type="GO" id="GO:0051082">
    <property type="term" value="F:unfolded protein binding"/>
    <property type="evidence" value="ECO:0007669"/>
    <property type="project" value="InterPro"/>
</dbReference>
<dbReference type="EMBL" id="UINC01036865">
    <property type="protein sequence ID" value="SVB31479.1"/>
    <property type="molecule type" value="Genomic_DNA"/>
</dbReference>